<dbReference type="EMBL" id="JANVFT010000109">
    <property type="protein sequence ID" value="KAJ4467292.1"/>
    <property type="molecule type" value="Genomic_DNA"/>
</dbReference>
<evidence type="ECO:0000313" key="1">
    <source>
        <dbReference type="EMBL" id="KAJ4467292.1"/>
    </source>
</evidence>
<evidence type="ECO:0000313" key="2">
    <source>
        <dbReference type="Proteomes" id="UP001150217"/>
    </source>
</evidence>
<gene>
    <name evidence="1" type="ORF">C8R41DRAFT_925842</name>
</gene>
<protein>
    <submittedName>
        <fullName evidence="1">Uncharacterized protein</fullName>
    </submittedName>
</protein>
<organism evidence="1 2">
    <name type="scientific">Lentinula lateritia</name>
    <dbReference type="NCBI Taxonomy" id="40482"/>
    <lineage>
        <taxon>Eukaryota</taxon>
        <taxon>Fungi</taxon>
        <taxon>Dikarya</taxon>
        <taxon>Basidiomycota</taxon>
        <taxon>Agaricomycotina</taxon>
        <taxon>Agaricomycetes</taxon>
        <taxon>Agaricomycetidae</taxon>
        <taxon>Agaricales</taxon>
        <taxon>Marasmiineae</taxon>
        <taxon>Omphalotaceae</taxon>
        <taxon>Lentinula</taxon>
    </lineage>
</organism>
<comment type="caution">
    <text evidence="1">The sequence shown here is derived from an EMBL/GenBank/DDBJ whole genome shotgun (WGS) entry which is preliminary data.</text>
</comment>
<sequence length="273" mass="29367">MVTPYGWFQFTHHAEAETAERALEGEPALTILFGATSVRKLIDFGIMAKSKPQREAPAKADYISEHTSALEESIFHLNGMLMNVKRTQKWCIRIYSPLAHILIHLSYIFHTRNNRGFSIVWSTQNTESALTSAARGACFTDADLPLDNIELDYLSFLTLKVFPTDPNTSFVCSVSVPAPGAALVFLTNDLSEMEGAPLTMFATTTAMNAGNTATVDASVLATSNGNNGKSPLGSSSKGSVDGGVVFRESVAGLLLRAGSIGALGLFLRIVFVL</sequence>
<proteinExistence type="predicted"/>
<dbReference type="Proteomes" id="UP001150217">
    <property type="component" value="Unassembled WGS sequence"/>
</dbReference>
<accession>A0ABQ8V473</accession>
<keyword evidence="2" id="KW-1185">Reference proteome</keyword>
<reference evidence="1" key="1">
    <citation type="submission" date="2022-08" db="EMBL/GenBank/DDBJ databases">
        <title>A Global Phylogenomic Analysis of the Shiitake Genus Lentinula.</title>
        <authorList>
            <consortium name="DOE Joint Genome Institute"/>
            <person name="Sierra-Patev S."/>
            <person name="Min B."/>
            <person name="Naranjo-Ortiz M."/>
            <person name="Looney B."/>
            <person name="Konkel Z."/>
            <person name="Slot J.C."/>
            <person name="Sakamoto Y."/>
            <person name="Steenwyk J.L."/>
            <person name="Rokas A."/>
            <person name="Carro J."/>
            <person name="Camarero S."/>
            <person name="Ferreira P."/>
            <person name="Molpeceres G."/>
            <person name="Ruiz-Duenas F.J."/>
            <person name="Serrano A."/>
            <person name="Henrissat B."/>
            <person name="Drula E."/>
            <person name="Hughes K.W."/>
            <person name="Mata J.L."/>
            <person name="Ishikawa N.K."/>
            <person name="Vargas-Isla R."/>
            <person name="Ushijima S."/>
            <person name="Smith C.A."/>
            <person name="Ahrendt S."/>
            <person name="Andreopoulos W."/>
            <person name="He G."/>
            <person name="Labutti K."/>
            <person name="Lipzen A."/>
            <person name="Ng V."/>
            <person name="Riley R."/>
            <person name="Sandor L."/>
            <person name="Barry K."/>
            <person name="Martinez A.T."/>
            <person name="Xiao Y."/>
            <person name="Gibbons J.G."/>
            <person name="Terashima K."/>
            <person name="Grigoriev I.V."/>
            <person name="Hibbett D.S."/>
        </authorList>
    </citation>
    <scope>NUCLEOTIDE SEQUENCE</scope>
    <source>
        <strain evidence="1">RHP3577 ss4</strain>
    </source>
</reference>
<name>A0ABQ8V473_9AGAR</name>